<comment type="subcellular location">
    <subcellularLocation>
        <location evidence="1 12">Cell membrane</location>
        <topology evidence="1 12">Multi-pass membrane protein</topology>
    </subcellularLocation>
</comment>
<proteinExistence type="inferred from homology"/>
<keyword evidence="7 12" id="KW-1133">Transmembrane helix</keyword>
<comment type="subunit">
    <text evidence="3">Homotrimer.</text>
</comment>
<comment type="caution">
    <text evidence="14">The sequence shown here is derived from an EMBL/GenBank/DDBJ whole genome shotgun (WGS) entry which is preliminary data.</text>
</comment>
<dbReference type="GO" id="GO:0008519">
    <property type="term" value="F:ammonium channel activity"/>
    <property type="evidence" value="ECO:0007669"/>
    <property type="project" value="InterPro"/>
</dbReference>
<comment type="similarity">
    <text evidence="2 12">Belongs to the ammonia transporter channel (TC 1.A.11.2) family.</text>
</comment>
<dbReference type="RefSeq" id="WP_052604073.1">
    <property type="nucleotide sequence ID" value="NZ_JXYS01000004.1"/>
</dbReference>
<protein>
    <recommendedName>
        <fullName evidence="10 12">Ammonium transporter</fullName>
    </recommendedName>
</protein>
<keyword evidence="8 12" id="KW-0472">Membrane</keyword>
<dbReference type="InterPro" id="IPR029020">
    <property type="entry name" value="Ammonium/urea_transptr"/>
</dbReference>
<dbReference type="PANTHER" id="PTHR43029:SF10">
    <property type="entry name" value="AMMONIUM TRANSPORTER MEP2"/>
    <property type="match status" value="1"/>
</dbReference>
<reference evidence="14 15" key="1">
    <citation type="submission" date="2015-01" db="EMBL/GenBank/DDBJ databases">
        <title>Draft genome of the acidophilic iron oxidizer Acidithrix ferrooxidans strain Py-F3.</title>
        <authorList>
            <person name="Poehlein A."/>
            <person name="Eisen S."/>
            <person name="Schloemann M."/>
            <person name="Johnson B.D."/>
            <person name="Daniel R."/>
            <person name="Muehling M."/>
        </authorList>
    </citation>
    <scope>NUCLEOTIDE SEQUENCE [LARGE SCALE GENOMIC DNA]</scope>
    <source>
        <strain evidence="14 15">Py-F3</strain>
    </source>
</reference>
<dbReference type="STRING" id="1280514.AXFE_02440"/>
<sequence>MHYNSGDTAWILASSALVLFMTPGLAFFYGGMVRSKNVLGMLMQNYVVIGIVSIVWVFLTYSMSFGTDWGGYGIIGTLHFFGLAHMTQAVPGYTGASAQTIPPLVFVIFQMMFAVITPALITGSTADRLRFGPFVVFVLIWSIIVYAPVAHWVFSPTGWLFKLGAEDFAGGTVVHINAGAAGLAVAMVVGKRKGWPKEPMPPHNVPFVLLGAGILWFGWFGFNAGSALGANVLSANAFVNTNTATAAALLGWILVEKIRGGKSTTLGAASGAVAGLVAITPACGFVNVVGATIIGLAAGVICSLAISLKFKVRLDDALDVGGVHLVGGITGALLIGFFGTSTIGGVNGLFYGGGLALLGHQAIAVVVVGIYSFVVSWILAKIIDKTMGLRVKDDDELEGMDTSLHAESAYEFGGSLLRSLSGSGSSSAHLSVASKEEPIVSTRKIGEIL</sequence>
<keyword evidence="5" id="KW-1003">Cell membrane</keyword>
<dbReference type="Gene3D" id="1.10.3430.10">
    <property type="entry name" value="Ammonium transporter AmtB like domains"/>
    <property type="match status" value="1"/>
</dbReference>
<comment type="function">
    <text evidence="11">Involved in the uptake of ammonium/ammonia (NH(4)(+)/NH(3)).</text>
</comment>
<feature type="transmembrane region" description="Helical" evidence="12">
    <location>
        <begin position="203"/>
        <end position="222"/>
    </location>
</feature>
<evidence type="ECO:0000256" key="12">
    <source>
        <dbReference type="RuleBase" id="RU362002"/>
    </source>
</evidence>
<dbReference type="InterPro" id="IPR001905">
    <property type="entry name" value="Ammonium_transpt"/>
</dbReference>
<gene>
    <name evidence="14" type="primary">nrgA1</name>
    <name evidence="14" type="ORF">AXFE_02440</name>
</gene>
<feature type="transmembrane region" description="Helical" evidence="12">
    <location>
        <begin position="358"/>
        <end position="380"/>
    </location>
</feature>
<feature type="transmembrane region" description="Helical" evidence="12">
    <location>
        <begin position="320"/>
        <end position="338"/>
    </location>
</feature>
<feature type="transmembrane region" description="Helical" evidence="12">
    <location>
        <begin position="101"/>
        <end position="122"/>
    </location>
</feature>
<evidence type="ECO:0000313" key="14">
    <source>
        <dbReference type="EMBL" id="KJF18839.1"/>
    </source>
</evidence>
<dbReference type="PANTHER" id="PTHR43029">
    <property type="entry name" value="AMMONIUM TRANSPORTER MEP2"/>
    <property type="match status" value="1"/>
</dbReference>
<dbReference type="AlphaFoldDB" id="A0A0D8HLY3"/>
<dbReference type="FunFam" id="1.10.3430.10:FF:000007">
    <property type="entry name" value="Ammonium transporter"/>
    <property type="match status" value="1"/>
</dbReference>
<evidence type="ECO:0000256" key="9">
    <source>
        <dbReference type="ARBA" id="ARBA00023177"/>
    </source>
</evidence>
<name>A0A0D8HLY3_9ACTN</name>
<keyword evidence="4 12" id="KW-0813">Transport</keyword>
<feature type="transmembrane region" description="Helical" evidence="12">
    <location>
        <begin position="174"/>
        <end position="191"/>
    </location>
</feature>
<keyword evidence="9 12" id="KW-0924">Ammonia transport</keyword>
<accession>A0A0D8HLY3</accession>
<evidence type="ECO:0000256" key="2">
    <source>
        <dbReference type="ARBA" id="ARBA00005887"/>
    </source>
</evidence>
<feature type="transmembrane region" description="Helical" evidence="12">
    <location>
        <begin position="234"/>
        <end position="254"/>
    </location>
</feature>
<dbReference type="InterPro" id="IPR018047">
    <property type="entry name" value="Ammonium_transpt_CS"/>
</dbReference>
<organism evidence="14 15">
    <name type="scientific">Acidithrix ferrooxidans</name>
    <dbReference type="NCBI Taxonomy" id="1280514"/>
    <lineage>
        <taxon>Bacteria</taxon>
        <taxon>Bacillati</taxon>
        <taxon>Actinomycetota</taxon>
        <taxon>Acidimicrobiia</taxon>
        <taxon>Acidimicrobiales</taxon>
        <taxon>Acidimicrobiaceae</taxon>
        <taxon>Acidithrix</taxon>
    </lineage>
</organism>
<evidence type="ECO:0000256" key="4">
    <source>
        <dbReference type="ARBA" id="ARBA00022448"/>
    </source>
</evidence>
<evidence type="ECO:0000256" key="6">
    <source>
        <dbReference type="ARBA" id="ARBA00022692"/>
    </source>
</evidence>
<evidence type="ECO:0000313" key="15">
    <source>
        <dbReference type="Proteomes" id="UP000032360"/>
    </source>
</evidence>
<dbReference type="Pfam" id="PF00909">
    <property type="entry name" value="Ammonium_transp"/>
    <property type="match status" value="1"/>
</dbReference>
<dbReference type="NCBIfam" id="TIGR00836">
    <property type="entry name" value="amt"/>
    <property type="match status" value="1"/>
</dbReference>
<dbReference type="Proteomes" id="UP000032360">
    <property type="component" value="Unassembled WGS sequence"/>
</dbReference>
<feature type="transmembrane region" description="Helical" evidence="12">
    <location>
        <begin position="45"/>
        <end position="63"/>
    </location>
</feature>
<feature type="transmembrane region" description="Helical" evidence="12">
    <location>
        <begin position="266"/>
        <end position="282"/>
    </location>
</feature>
<feature type="transmembrane region" description="Helical" evidence="12">
    <location>
        <begin position="134"/>
        <end position="154"/>
    </location>
</feature>
<dbReference type="PROSITE" id="PS01219">
    <property type="entry name" value="AMMONIUM_TRANSP"/>
    <property type="match status" value="1"/>
</dbReference>
<evidence type="ECO:0000256" key="3">
    <source>
        <dbReference type="ARBA" id="ARBA00011233"/>
    </source>
</evidence>
<keyword evidence="6 12" id="KW-0812">Transmembrane</keyword>
<evidence type="ECO:0000256" key="10">
    <source>
        <dbReference type="ARBA" id="ARBA00050025"/>
    </source>
</evidence>
<dbReference type="GO" id="GO:0005886">
    <property type="term" value="C:plasma membrane"/>
    <property type="evidence" value="ECO:0007669"/>
    <property type="project" value="UniProtKB-SubCell"/>
</dbReference>
<dbReference type="InterPro" id="IPR024041">
    <property type="entry name" value="NH4_transpt_AmtB-like_dom"/>
</dbReference>
<dbReference type="SUPFAM" id="SSF111352">
    <property type="entry name" value="Ammonium transporter"/>
    <property type="match status" value="1"/>
</dbReference>
<evidence type="ECO:0000256" key="8">
    <source>
        <dbReference type="ARBA" id="ARBA00023136"/>
    </source>
</evidence>
<evidence type="ECO:0000256" key="7">
    <source>
        <dbReference type="ARBA" id="ARBA00022989"/>
    </source>
</evidence>
<dbReference type="PATRIC" id="fig|1280514.3.peg.341"/>
<evidence type="ECO:0000256" key="11">
    <source>
        <dbReference type="ARBA" id="ARBA00054862"/>
    </source>
</evidence>
<feature type="domain" description="Ammonium transporter AmtB-like" evidence="13">
    <location>
        <begin position="9"/>
        <end position="410"/>
    </location>
</feature>
<feature type="transmembrane region" description="Helical" evidence="12">
    <location>
        <begin position="288"/>
        <end position="308"/>
    </location>
</feature>
<dbReference type="EMBL" id="JXYS01000004">
    <property type="protein sequence ID" value="KJF18839.1"/>
    <property type="molecule type" value="Genomic_DNA"/>
</dbReference>
<evidence type="ECO:0000259" key="13">
    <source>
        <dbReference type="Pfam" id="PF00909"/>
    </source>
</evidence>
<dbReference type="OrthoDB" id="9814202at2"/>
<evidence type="ECO:0000256" key="1">
    <source>
        <dbReference type="ARBA" id="ARBA00004651"/>
    </source>
</evidence>
<feature type="transmembrane region" description="Helical" evidence="12">
    <location>
        <begin position="12"/>
        <end position="33"/>
    </location>
</feature>
<evidence type="ECO:0000256" key="5">
    <source>
        <dbReference type="ARBA" id="ARBA00022475"/>
    </source>
</evidence>
<keyword evidence="15" id="KW-1185">Reference proteome</keyword>